<feature type="transmembrane region" description="Helical" evidence="1">
    <location>
        <begin position="153"/>
        <end position="173"/>
    </location>
</feature>
<protein>
    <submittedName>
        <fullName evidence="2">Uncharacterized protein</fullName>
    </submittedName>
</protein>
<keyword evidence="1" id="KW-0472">Membrane</keyword>
<keyword evidence="1" id="KW-0812">Transmembrane</keyword>
<sequence>MHDDIDNDAPPPSWRQRPRPVGFEVAYKIDGDVLEIDTTRKIDRVRLGAVEQVRFVYAPSNISSKGFRTQLRLTDGKVITFGNLSWRSLTDMDRDDAGYHRFVRGLSAAITRANPRVSFVAGKPFAFWLALAAVGTLSLLMLLFFTMRAFMQGASSAGLLGLLLIAASSWQVWPMVKLNRPRELATGEVPDDLVPGRPAN</sequence>
<dbReference type="RefSeq" id="WP_146071269.1">
    <property type="nucleotide sequence ID" value="NZ_FNUY01000001.1"/>
</dbReference>
<name>A0A1H5TX27_9HYPH</name>
<reference evidence="2 3" key="1">
    <citation type="submission" date="2016-10" db="EMBL/GenBank/DDBJ databases">
        <authorList>
            <person name="de Groot N.N."/>
        </authorList>
    </citation>
    <scope>NUCLEOTIDE SEQUENCE [LARGE SCALE GENOMIC DNA]</scope>
    <source>
        <strain evidence="2 3">DSM 26656</strain>
    </source>
</reference>
<keyword evidence="1" id="KW-1133">Transmembrane helix</keyword>
<dbReference type="OrthoDB" id="8018653at2"/>
<proteinExistence type="predicted"/>
<evidence type="ECO:0000313" key="2">
    <source>
        <dbReference type="EMBL" id="SEF67309.1"/>
    </source>
</evidence>
<dbReference type="AlphaFoldDB" id="A0A1H5TX27"/>
<evidence type="ECO:0000256" key="1">
    <source>
        <dbReference type="SAM" id="Phobius"/>
    </source>
</evidence>
<accession>A0A1H5TX27</accession>
<evidence type="ECO:0000313" key="3">
    <source>
        <dbReference type="Proteomes" id="UP000236743"/>
    </source>
</evidence>
<dbReference type="Proteomes" id="UP000236743">
    <property type="component" value="Unassembled WGS sequence"/>
</dbReference>
<keyword evidence="3" id="KW-1185">Reference proteome</keyword>
<gene>
    <name evidence="2" type="ORF">SAMN04488115_101803</name>
</gene>
<feature type="transmembrane region" description="Helical" evidence="1">
    <location>
        <begin position="125"/>
        <end position="147"/>
    </location>
</feature>
<organism evidence="2 3">
    <name type="scientific">Bosea lathyri</name>
    <dbReference type="NCBI Taxonomy" id="1036778"/>
    <lineage>
        <taxon>Bacteria</taxon>
        <taxon>Pseudomonadati</taxon>
        <taxon>Pseudomonadota</taxon>
        <taxon>Alphaproteobacteria</taxon>
        <taxon>Hyphomicrobiales</taxon>
        <taxon>Boseaceae</taxon>
        <taxon>Bosea</taxon>
    </lineage>
</organism>
<dbReference type="EMBL" id="FNUY01000001">
    <property type="protein sequence ID" value="SEF67309.1"/>
    <property type="molecule type" value="Genomic_DNA"/>
</dbReference>